<dbReference type="GO" id="GO:0033743">
    <property type="term" value="F:peptide-methionine (R)-S-oxide reductase activity"/>
    <property type="evidence" value="ECO:0007669"/>
    <property type="project" value="UniProtKB-EC"/>
</dbReference>
<evidence type="ECO:0000256" key="5">
    <source>
        <dbReference type="ARBA" id="ARBA00022833"/>
    </source>
</evidence>
<dbReference type="EC" id="1.8.4.12" evidence="3"/>
<dbReference type="PANTHER" id="PTHR10173">
    <property type="entry name" value="METHIONINE SULFOXIDE REDUCTASE"/>
    <property type="match status" value="1"/>
</dbReference>
<dbReference type="AlphaFoldDB" id="A0A6B3L374"/>
<dbReference type="PROSITE" id="PS51790">
    <property type="entry name" value="MSRB"/>
    <property type="match status" value="1"/>
</dbReference>
<dbReference type="PANTHER" id="PTHR10173:SF52">
    <property type="entry name" value="METHIONINE-R-SULFOXIDE REDUCTASE B1"/>
    <property type="match status" value="1"/>
</dbReference>
<dbReference type="InterPro" id="IPR028427">
    <property type="entry name" value="Met_Sox_Rdtase_MsrB"/>
</dbReference>
<sequence>MEKVEKSDAEWREQLTPEQYRVTREAGTEAPNGKAYKEFKKQGMGTYYCVACGNKLFHSNTKFDSGCGWPSFYDKATAEGIREIEDRSHGMVRTEVVCSMCDAHLGHVFRGEGRTDLPQDVRYCINGVALRFVPADDAAEKSE</sequence>
<proteinExistence type="inferred from homology"/>
<dbReference type="KEGG" id="soa:G3M56_002820"/>
<dbReference type="Proteomes" id="UP000475117">
    <property type="component" value="Chromosome"/>
</dbReference>
<evidence type="ECO:0000256" key="1">
    <source>
        <dbReference type="ARBA" id="ARBA00001947"/>
    </source>
</evidence>
<keyword evidence="5" id="KW-0862">Zinc</keyword>
<keyword evidence="6 9" id="KW-0560">Oxidoreductase</keyword>
<gene>
    <name evidence="9" type="primary">msrB</name>
    <name evidence="9" type="ORF">G3M56_002820</name>
</gene>
<dbReference type="Gene3D" id="2.170.150.20">
    <property type="entry name" value="Peptide methionine sulfoxide reductase"/>
    <property type="match status" value="1"/>
</dbReference>
<evidence type="ECO:0000256" key="4">
    <source>
        <dbReference type="ARBA" id="ARBA00022723"/>
    </source>
</evidence>
<dbReference type="FunFam" id="2.170.150.20:FF:000001">
    <property type="entry name" value="Peptide methionine sulfoxide reductase MsrB"/>
    <property type="match status" value="1"/>
</dbReference>
<keyword evidence="4" id="KW-0479">Metal-binding</keyword>
<evidence type="ECO:0000256" key="2">
    <source>
        <dbReference type="ARBA" id="ARBA00007174"/>
    </source>
</evidence>
<evidence type="ECO:0000256" key="6">
    <source>
        <dbReference type="ARBA" id="ARBA00023002"/>
    </source>
</evidence>
<comment type="catalytic activity">
    <reaction evidence="7">
        <text>L-methionyl-[protein] + [thioredoxin]-disulfide + H2O = L-methionyl-(R)-S-oxide-[protein] + [thioredoxin]-dithiol</text>
        <dbReference type="Rhea" id="RHEA:24164"/>
        <dbReference type="Rhea" id="RHEA-COMP:10698"/>
        <dbReference type="Rhea" id="RHEA-COMP:10700"/>
        <dbReference type="Rhea" id="RHEA-COMP:12313"/>
        <dbReference type="Rhea" id="RHEA-COMP:12314"/>
        <dbReference type="ChEBI" id="CHEBI:15377"/>
        <dbReference type="ChEBI" id="CHEBI:16044"/>
        <dbReference type="ChEBI" id="CHEBI:29950"/>
        <dbReference type="ChEBI" id="CHEBI:45764"/>
        <dbReference type="ChEBI" id="CHEBI:50058"/>
        <dbReference type="EC" id="1.8.4.12"/>
    </reaction>
</comment>
<name>A0A6B3L374_9BACT</name>
<evidence type="ECO:0000256" key="3">
    <source>
        <dbReference type="ARBA" id="ARBA00012499"/>
    </source>
</evidence>
<accession>A0A6B3L374</accession>
<evidence type="ECO:0000256" key="7">
    <source>
        <dbReference type="ARBA" id="ARBA00048488"/>
    </source>
</evidence>
<dbReference type="InterPro" id="IPR002579">
    <property type="entry name" value="Met_Sox_Rdtase_MsrB_dom"/>
</dbReference>
<organism evidence="9 10">
    <name type="scientific">Sulfuriroseicoccus oceanibius</name>
    <dbReference type="NCBI Taxonomy" id="2707525"/>
    <lineage>
        <taxon>Bacteria</taxon>
        <taxon>Pseudomonadati</taxon>
        <taxon>Verrucomicrobiota</taxon>
        <taxon>Verrucomicrobiia</taxon>
        <taxon>Verrucomicrobiales</taxon>
        <taxon>Verrucomicrobiaceae</taxon>
        <taxon>Sulfuriroseicoccus</taxon>
    </lineage>
</organism>
<comment type="similarity">
    <text evidence="2">Belongs to the MsrB Met sulfoxide reductase family.</text>
</comment>
<evidence type="ECO:0000256" key="8">
    <source>
        <dbReference type="SAM" id="MobiDB-lite"/>
    </source>
</evidence>
<dbReference type="NCBIfam" id="TIGR00357">
    <property type="entry name" value="peptide-methionine (R)-S-oxide reductase MsrB"/>
    <property type="match status" value="1"/>
</dbReference>
<dbReference type="GO" id="GO:0046872">
    <property type="term" value="F:metal ion binding"/>
    <property type="evidence" value="ECO:0007669"/>
    <property type="project" value="UniProtKB-KW"/>
</dbReference>
<dbReference type="EMBL" id="CP066776">
    <property type="protein sequence ID" value="QQL46349.1"/>
    <property type="molecule type" value="Genomic_DNA"/>
</dbReference>
<reference evidence="9 10" key="1">
    <citation type="submission" date="2020-12" db="EMBL/GenBank/DDBJ databases">
        <title>Sulforoseuscoccus oceanibium gen. nov., sp. nov., a representative of the phylum Verrucomicrobia with special cytoplasmic membrane, and proposal of Sulforoseuscoccusaceae fam. nov.</title>
        <authorList>
            <person name="Xi F."/>
        </authorList>
    </citation>
    <scope>NUCLEOTIDE SEQUENCE [LARGE SCALE GENOMIC DNA]</scope>
    <source>
        <strain evidence="9 10">T37</strain>
    </source>
</reference>
<dbReference type="Pfam" id="PF01641">
    <property type="entry name" value="SelR"/>
    <property type="match status" value="1"/>
</dbReference>
<evidence type="ECO:0000313" key="10">
    <source>
        <dbReference type="Proteomes" id="UP000475117"/>
    </source>
</evidence>
<protein>
    <recommendedName>
        <fullName evidence="3">peptide-methionine (R)-S-oxide reductase</fullName>
        <ecNumber evidence="3">1.8.4.12</ecNumber>
    </recommendedName>
</protein>
<comment type="cofactor">
    <cofactor evidence="1">
        <name>Zn(2+)</name>
        <dbReference type="ChEBI" id="CHEBI:29105"/>
    </cofactor>
</comment>
<evidence type="ECO:0000313" key="9">
    <source>
        <dbReference type="EMBL" id="QQL46349.1"/>
    </source>
</evidence>
<dbReference type="InterPro" id="IPR011057">
    <property type="entry name" value="Mss4-like_sf"/>
</dbReference>
<feature type="region of interest" description="Disordered" evidence="8">
    <location>
        <begin position="1"/>
        <end position="27"/>
    </location>
</feature>
<dbReference type="SUPFAM" id="SSF51316">
    <property type="entry name" value="Mss4-like"/>
    <property type="match status" value="1"/>
</dbReference>
<dbReference type="GO" id="GO:0006979">
    <property type="term" value="P:response to oxidative stress"/>
    <property type="evidence" value="ECO:0007669"/>
    <property type="project" value="InterPro"/>
</dbReference>
<dbReference type="GO" id="GO:0030091">
    <property type="term" value="P:protein repair"/>
    <property type="evidence" value="ECO:0007669"/>
    <property type="project" value="InterPro"/>
</dbReference>
<dbReference type="GO" id="GO:0005737">
    <property type="term" value="C:cytoplasm"/>
    <property type="evidence" value="ECO:0007669"/>
    <property type="project" value="TreeGrafter"/>
</dbReference>
<keyword evidence="10" id="KW-1185">Reference proteome</keyword>